<dbReference type="Proteomes" id="UP001551584">
    <property type="component" value="Unassembled WGS sequence"/>
</dbReference>
<dbReference type="RefSeq" id="WP_166021996.1">
    <property type="nucleotide sequence ID" value="NZ_JBEZNA010000042.1"/>
</dbReference>
<evidence type="ECO:0000256" key="1">
    <source>
        <dbReference type="SAM" id="SignalP"/>
    </source>
</evidence>
<feature type="signal peptide" evidence="1">
    <location>
        <begin position="1"/>
        <end position="18"/>
    </location>
</feature>
<comment type="caution">
    <text evidence="2">The sequence shown here is derived from an EMBL/GenBank/DDBJ whole genome shotgun (WGS) entry which is preliminary data.</text>
</comment>
<feature type="chain" id="PRO_5045414803" evidence="1">
    <location>
        <begin position="19"/>
        <end position="64"/>
    </location>
</feature>
<reference evidence="2 3" key="1">
    <citation type="submission" date="2024-06" db="EMBL/GenBank/DDBJ databases">
        <title>The Natural Products Discovery Center: Release of the First 8490 Sequenced Strains for Exploring Actinobacteria Biosynthetic Diversity.</title>
        <authorList>
            <person name="Kalkreuter E."/>
            <person name="Kautsar S.A."/>
            <person name="Yang D."/>
            <person name="Bader C.D."/>
            <person name="Teijaro C.N."/>
            <person name="Fluegel L."/>
            <person name="Davis C.M."/>
            <person name="Simpson J.R."/>
            <person name="Lauterbach L."/>
            <person name="Steele A.D."/>
            <person name="Gui C."/>
            <person name="Meng S."/>
            <person name="Li G."/>
            <person name="Viehrig K."/>
            <person name="Ye F."/>
            <person name="Su P."/>
            <person name="Kiefer A.F."/>
            <person name="Nichols A."/>
            <person name="Cepeda A.J."/>
            <person name="Yan W."/>
            <person name="Fan B."/>
            <person name="Jiang Y."/>
            <person name="Adhikari A."/>
            <person name="Zheng C.-J."/>
            <person name="Schuster L."/>
            <person name="Cowan T.M."/>
            <person name="Smanski M.J."/>
            <person name="Chevrette M.G."/>
            <person name="De Carvalho L.P.S."/>
            <person name="Shen B."/>
        </authorList>
    </citation>
    <scope>NUCLEOTIDE SEQUENCE [LARGE SCALE GENOMIC DNA]</scope>
    <source>
        <strain evidence="2 3">NPDC048117</strain>
    </source>
</reference>
<sequence length="64" mass="6247">MCKRLLLSALAVAFSAGAILGVAGPADWGWSGPGADSGTVQADWSWDAVTADPAGHHAKAGAGA</sequence>
<organism evidence="2 3">
    <name type="scientific">Streptomyces chilikensis</name>
    <dbReference type="NCBI Taxonomy" id="1194079"/>
    <lineage>
        <taxon>Bacteria</taxon>
        <taxon>Bacillati</taxon>
        <taxon>Actinomycetota</taxon>
        <taxon>Actinomycetes</taxon>
        <taxon>Kitasatosporales</taxon>
        <taxon>Streptomycetaceae</taxon>
        <taxon>Streptomyces</taxon>
    </lineage>
</organism>
<keyword evidence="1" id="KW-0732">Signal</keyword>
<name>A0ABV3ESL1_9ACTN</name>
<evidence type="ECO:0000313" key="2">
    <source>
        <dbReference type="EMBL" id="MEU9579192.1"/>
    </source>
</evidence>
<protein>
    <submittedName>
        <fullName evidence="2">Uncharacterized protein</fullName>
    </submittedName>
</protein>
<evidence type="ECO:0000313" key="3">
    <source>
        <dbReference type="Proteomes" id="UP001551584"/>
    </source>
</evidence>
<gene>
    <name evidence="2" type="ORF">AB0D95_18315</name>
</gene>
<proteinExistence type="predicted"/>
<accession>A0ABV3ESL1</accession>
<keyword evidence="3" id="KW-1185">Reference proteome</keyword>
<dbReference type="EMBL" id="JBEZNA010000042">
    <property type="protein sequence ID" value="MEU9579192.1"/>
    <property type="molecule type" value="Genomic_DNA"/>
</dbReference>